<evidence type="ECO:0000256" key="3">
    <source>
        <dbReference type="SAM" id="MobiDB-lite"/>
    </source>
</evidence>
<dbReference type="PROSITE" id="PS50065">
    <property type="entry name" value="HMG_COA_REDUCTASE_4"/>
    <property type="match status" value="1"/>
</dbReference>
<dbReference type="GO" id="GO:0004420">
    <property type="term" value="F:hydroxymethylglutaryl-CoA reductase (NADPH) activity"/>
    <property type="evidence" value="ECO:0007669"/>
    <property type="project" value="InterPro"/>
</dbReference>
<dbReference type="Proteomes" id="UP000009888">
    <property type="component" value="Unassembled WGS sequence"/>
</dbReference>
<dbReference type="GO" id="GO:0015936">
    <property type="term" value="P:coenzyme A metabolic process"/>
    <property type="evidence" value="ECO:0007669"/>
    <property type="project" value="InterPro"/>
</dbReference>
<organism evidence="4 5">
    <name type="scientific">Actinobaculum massiliense ACS-171-V-Col2</name>
    <dbReference type="NCBI Taxonomy" id="883066"/>
    <lineage>
        <taxon>Bacteria</taxon>
        <taxon>Bacillati</taxon>
        <taxon>Actinomycetota</taxon>
        <taxon>Actinomycetes</taxon>
        <taxon>Actinomycetales</taxon>
        <taxon>Actinomycetaceae</taxon>
        <taxon>Actinobaculum</taxon>
    </lineage>
</organism>
<dbReference type="SUPFAM" id="SSF56542">
    <property type="entry name" value="Substrate-binding domain of HMG-CoA reductase"/>
    <property type="match status" value="1"/>
</dbReference>
<dbReference type="InterPro" id="IPR002202">
    <property type="entry name" value="HMG_CoA_Rdtase"/>
</dbReference>
<gene>
    <name evidence="4" type="ORF">HMPREF9233_00287</name>
</gene>
<dbReference type="PANTHER" id="PTHR10572">
    <property type="entry name" value="3-HYDROXY-3-METHYLGLUTARYL-COENZYME A REDUCTASE"/>
    <property type="match status" value="1"/>
</dbReference>
<evidence type="ECO:0000256" key="2">
    <source>
        <dbReference type="ARBA" id="ARBA00023002"/>
    </source>
</evidence>
<keyword evidence="5" id="KW-1185">Reference proteome</keyword>
<name>K9F1Z7_9ACTO</name>
<dbReference type="PATRIC" id="fig|883066.3.peg.294"/>
<dbReference type="AlphaFoldDB" id="K9F1Z7"/>
<dbReference type="InterPro" id="IPR009023">
    <property type="entry name" value="HMG_CoA_Rdtase_NAD(P)-bd_sf"/>
</dbReference>
<keyword evidence="2" id="KW-0560">Oxidoreductase</keyword>
<dbReference type="InterPro" id="IPR009029">
    <property type="entry name" value="HMG_CoA_Rdtase_sub-bd_dom_sf"/>
</dbReference>
<dbReference type="RefSeq" id="WP_007000505.1">
    <property type="nucleotide sequence ID" value="NZ_JH992955.1"/>
</dbReference>
<evidence type="ECO:0000313" key="5">
    <source>
        <dbReference type="Proteomes" id="UP000009888"/>
    </source>
</evidence>
<feature type="region of interest" description="Disordered" evidence="3">
    <location>
        <begin position="355"/>
        <end position="394"/>
    </location>
</feature>
<protein>
    <submittedName>
        <fullName evidence="4">Hydroxymethylglutaryl-CoA reductase (NADPH)</fullName>
    </submittedName>
</protein>
<proteinExistence type="inferred from homology"/>
<accession>K9F1Z7</accession>
<reference evidence="4 5" key="1">
    <citation type="submission" date="2012-09" db="EMBL/GenBank/DDBJ databases">
        <title>The Genome Sequence of Actinobaculum massiliae ACS-171-V-COL2.</title>
        <authorList>
            <consortium name="The Broad Institute Genome Sequencing Platform"/>
            <person name="Earl A."/>
            <person name="Ward D."/>
            <person name="Feldgarden M."/>
            <person name="Gevers D."/>
            <person name="Saerens B."/>
            <person name="Vaneechoutte M."/>
            <person name="Walker B."/>
            <person name="Young S.K."/>
            <person name="Zeng Q."/>
            <person name="Gargeya S."/>
            <person name="Fitzgerald M."/>
            <person name="Haas B."/>
            <person name="Abouelleil A."/>
            <person name="Alvarado L."/>
            <person name="Arachchi H.M."/>
            <person name="Berlin A."/>
            <person name="Chapman S.B."/>
            <person name="Goldberg J."/>
            <person name="Griggs A."/>
            <person name="Gujja S."/>
            <person name="Hansen M."/>
            <person name="Howarth C."/>
            <person name="Imamovic A."/>
            <person name="Larimer J."/>
            <person name="McCowen C."/>
            <person name="Montmayeur A."/>
            <person name="Murphy C."/>
            <person name="Neiman D."/>
            <person name="Pearson M."/>
            <person name="Priest M."/>
            <person name="Roberts A."/>
            <person name="Saif S."/>
            <person name="Shea T."/>
            <person name="Sisk P."/>
            <person name="Sykes S."/>
            <person name="Wortman J."/>
            <person name="Nusbaum C."/>
            <person name="Birren B."/>
        </authorList>
    </citation>
    <scope>NUCLEOTIDE SEQUENCE [LARGE SCALE GENOMIC DNA]</scope>
    <source>
        <strain evidence="5">ACS-171-V-Col2</strain>
    </source>
</reference>
<dbReference type="InterPro" id="IPR023074">
    <property type="entry name" value="HMG_CoA_Rdtase_cat_sf"/>
</dbReference>
<dbReference type="Pfam" id="PF00368">
    <property type="entry name" value="HMG-CoA_red"/>
    <property type="match status" value="1"/>
</dbReference>
<dbReference type="HOGENOM" id="CLU_001734_2_2_11"/>
<dbReference type="SUPFAM" id="SSF55035">
    <property type="entry name" value="NAD-binding domain of HMG-CoA reductase"/>
    <property type="match status" value="1"/>
</dbReference>
<evidence type="ECO:0000256" key="1">
    <source>
        <dbReference type="ARBA" id="ARBA00007661"/>
    </source>
</evidence>
<dbReference type="PRINTS" id="PR00071">
    <property type="entry name" value="HMGCOARDTASE"/>
</dbReference>
<dbReference type="EMBL" id="AGWL01000002">
    <property type="protein sequence ID" value="EKU95500.1"/>
    <property type="molecule type" value="Genomic_DNA"/>
</dbReference>
<comment type="similarity">
    <text evidence="1">Belongs to the HMG-CoA reductase family.</text>
</comment>
<comment type="caution">
    <text evidence="4">The sequence shown here is derived from an EMBL/GenBank/DDBJ whole genome shotgun (WGS) entry which is preliminary data.</text>
</comment>
<dbReference type="eggNOG" id="COG1257">
    <property type="taxonomic scope" value="Bacteria"/>
</dbReference>
<sequence length="394" mass="41521">MSQTKDSTGRAAPDSITPIPTKWIGPIRISAAGEQTDVDVPLATYESPLWPSCNRGADVSRMSPGGIRVSVADERMSRSVLFVSDDAVAALAASEEIIARRSELERVVAGQSRFARLLGIHPEVVGNLLFVRFEYATGDASGHNMATQASEAVMDAVLGWGLPIRYGSISGNYCIDKKASAVNGILGRGKRVVADIFIPDEVITKRLHTTAEAIAELNYRKNWVGSTLAGSLRSANAHFANMLLAVYLATGQDAANIVEGSQGFTHAEQREGGLYFSVTLPNLIVGTVGNGKDLPEIEQTMRRMGFEPDAQPGVNSRKLAGIIAAVVLCGELSLLAAQTRPGELMNAHRRFERHGAAKPAGASNVAKPADASGLAEQAPASGVAPQSPDAPNAG</sequence>
<evidence type="ECO:0000313" key="4">
    <source>
        <dbReference type="EMBL" id="EKU95500.1"/>
    </source>
</evidence>
<dbReference type="STRING" id="202789.GCA_001457435_00363"/>
<dbReference type="PANTHER" id="PTHR10572:SF24">
    <property type="entry name" value="3-HYDROXY-3-METHYLGLUTARYL-COENZYME A REDUCTASE"/>
    <property type="match status" value="1"/>
</dbReference>
<dbReference type="Gene3D" id="3.30.70.420">
    <property type="entry name" value="Hydroxymethylglutaryl-CoA reductase, class I/II, NAD/NADP-binding domain"/>
    <property type="match status" value="1"/>
</dbReference>
<dbReference type="Gene3D" id="3.90.770.10">
    <property type="entry name" value="3-hydroxy-3-methylglutaryl-coenzyme A Reductase, Chain A, domain 2"/>
    <property type="match status" value="1"/>
</dbReference>